<dbReference type="RefSeq" id="WP_083067093.1">
    <property type="nucleotide sequence ID" value="NZ_MVHG01000112.1"/>
</dbReference>
<dbReference type="Pfam" id="PF00440">
    <property type="entry name" value="TetR_N"/>
    <property type="match status" value="1"/>
</dbReference>
<dbReference type="PRINTS" id="PR00455">
    <property type="entry name" value="HTHTETR"/>
</dbReference>
<dbReference type="GO" id="GO:0003700">
    <property type="term" value="F:DNA-binding transcription factor activity"/>
    <property type="evidence" value="ECO:0007669"/>
    <property type="project" value="TreeGrafter"/>
</dbReference>
<dbReference type="GO" id="GO:0000976">
    <property type="term" value="F:transcription cis-regulatory region binding"/>
    <property type="evidence" value="ECO:0007669"/>
    <property type="project" value="TreeGrafter"/>
</dbReference>
<dbReference type="PROSITE" id="PS50977">
    <property type="entry name" value="HTH_TETR_2"/>
    <property type="match status" value="1"/>
</dbReference>
<dbReference type="Gene3D" id="1.10.357.10">
    <property type="entry name" value="Tetracycline Repressor, domain 2"/>
    <property type="match status" value="1"/>
</dbReference>
<feature type="domain" description="HTH tetR-type" evidence="5">
    <location>
        <begin position="9"/>
        <end position="69"/>
    </location>
</feature>
<evidence type="ECO:0000256" key="3">
    <source>
        <dbReference type="ARBA" id="ARBA00023163"/>
    </source>
</evidence>
<name>A0A1W9Z6G1_MYCAI</name>
<evidence type="ECO:0000313" key="6">
    <source>
        <dbReference type="EMBL" id="ORA07955.1"/>
    </source>
</evidence>
<dbReference type="PANTHER" id="PTHR30055">
    <property type="entry name" value="HTH-TYPE TRANSCRIPTIONAL REGULATOR RUTR"/>
    <property type="match status" value="1"/>
</dbReference>
<dbReference type="AlphaFoldDB" id="A0A1W9Z6G1"/>
<dbReference type="Proteomes" id="UP000192707">
    <property type="component" value="Unassembled WGS sequence"/>
</dbReference>
<accession>A0A1W9Z6G1</accession>
<protein>
    <recommendedName>
        <fullName evidence="5">HTH tetR-type domain-containing protein</fullName>
    </recommendedName>
</protein>
<dbReference type="EMBL" id="MVHG01000112">
    <property type="protein sequence ID" value="ORA07955.1"/>
    <property type="molecule type" value="Genomic_DNA"/>
</dbReference>
<feature type="DNA-binding region" description="H-T-H motif" evidence="4">
    <location>
        <begin position="32"/>
        <end position="51"/>
    </location>
</feature>
<organism evidence="6 7">
    <name type="scientific">Mycobacterium arosiense ATCC BAA-1401 = DSM 45069</name>
    <dbReference type="NCBI Taxonomy" id="1265311"/>
    <lineage>
        <taxon>Bacteria</taxon>
        <taxon>Bacillati</taxon>
        <taxon>Actinomycetota</taxon>
        <taxon>Actinomycetes</taxon>
        <taxon>Mycobacteriales</taxon>
        <taxon>Mycobacteriaceae</taxon>
        <taxon>Mycobacterium</taxon>
        <taxon>Mycobacterium avium complex (MAC)</taxon>
    </lineage>
</organism>
<proteinExistence type="predicted"/>
<dbReference type="OrthoDB" id="9816296at2"/>
<dbReference type="PANTHER" id="PTHR30055:SF234">
    <property type="entry name" value="HTH-TYPE TRANSCRIPTIONAL REGULATOR BETI"/>
    <property type="match status" value="1"/>
</dbReference>
<dbReference type="SUPFAM" id="SSF46689">
    <property type="entry name" value="Homeodomain-like"/>
    <property type="match status" value="1"/>
</dbReference>
<keyword evidence="3" id="KW-0804">Transcription</keyword>
<dbReference type="InterPro" id="IPR050109">
    <property type="entry name" value="HTH-type_TetR-like_transc_reg"/>
</dbReference>
<keyword evidence="7" id="KW-1185">Reference proteome</keyword>
<comment type="caution">
    <text evidence="6">The sequence shown here is derived from an EMBL/GenBank/DDBJ whole genome shotgun (WGS) entry which is preliminary data.</text>
</comment>
<reference evidence="6 7" key="1">
    <citation type="submission" date="2016-12" db="EMBL/GenBank/DDBJ databases">
        <title>The new phylogeny of genus Mycobacterium.</title>
        <authorList>
            <person name="Tortoli E."/>
            <person name="Trovato A."/>
            <person name="Cirillo D.M."/>
        </authorList>
    </citation>
    <scope>NUCLEOTIDE SEQUENCE [LARGE SCALE GENOMIC DNA]</scope>
    <source>
        <strain evidence="6 7">DSM 45069</strain>
    </source>
</reference>
<evidence type="ECO:0000256" key="1">
    <source>
        <dbReference type="ARBA" id="ARBA00023015"/>
    </source>
</evidence>
<keyword evidence="1" id="KW-0805">Transcription regulation</keyword>
<evidence type="ECO:0000259" key="5">
    <source>
        <dbReference type="PROSITE" id="PS50977"/>
    </source>
</evidence>
<sequence>MPRPATHHDARRRELVAAAQQVFIQRGYPETTVSDLLEATGMSKGGFYHYFQSKDDVLRQAITVILDEAAIVIEAAGALDIPPTEQLTEIFHGMRELRRRHADFIPVLTVIIGNDVPARAFSEDVIRTLAPPLARVTARFPVSNPRQTAELLLDALTALTRNPYRDTYRADPDAAATYAQALRELIGGSLGIGIDHPALENFGT</sequence>
<dbReference type="InterPro" id="IPR001647">
    <property type="entry name" value="HTH_TetR"/>
</dbReference>
<evidence type="ECO:0000256" key="4">
    <source>
        <dbReference type="PROSITE-ProRule" id="PRU00335"/>
    </source>
</evidence>
<gene>
    <name evidence="6" type="ORF">BST14_25600</name>
</gene>
<keyword evidence="2 4" id="KW-0238">DNA-binding</keyword>
<evidence type="ECO:0000256" key="2">
    <source>
        <dbReference type="ARBA" id="ARBA00023125"/>
    </source>
</evidence>
<dbReference type="InterPro" id="IPR009057">
    <property type="entry name" value="Homeodomain-like_sf"/>
</dbReference>
<evidence type="ECO:0000313" key="7">
    <source>
        <dbReference type="Proteomes" id="UP000192707"/>
    </source>
</evidence>